<feature type="region of interest" description="Disordered" evidence="2">
    <location>
        <begin position="355"/>
        <end position="477"/>
    </location>
</feature>
<sequence length="477" mass="56305">MKTIGVETDKLEEEKIVFKDVAVGEDKIIAEDVDVENQEKFNLIQQQSHQLLKECIQDRQEFERDMDINVQQLLELKNSLETSVEILKGEVWALNEEIKKRFSEQNVLKNSLEQVGNLVKQLRSENEKLTLEVEERNGELIELKIKLEYYEENEKVMEKENMNLCSSIETEMNKNEKLTKLLINFNEKIVKEMSLLRYQLQQLKEAQIETKNLADFKQLFEYLKQIKEHKCGRNHLHDCTTKLALLSSNLTIKNRDNEALVRENNELIETNAKLQNELDEILLRIKEENEKEENLTDKIENEDENNITTPFELNKDNEGRSNFEVDKIFDLSENEKVIIEGEGKNFVEENLWNCDDNGNNNEEENIVDNKNKQDLNEDNNNDWGWNDDEEAEEENHNKDVDDQDKVEEEENKFKKEENNLLLNNKEEEDTKINKNEEIVDEQTELEEGDDDWAWNDDDNDHQISSKMTDNISVNTDQ</sequence>
<name>A0A914NKZ2_MELIC</name>
<organism evidence="3 4">
    <name type="scientific">Meloidogyne incognita</name>
    <name type="common">Southern root-knot nematode worm</name>
    <name type="synonym">Oxyuris incognita</name>
    <dbReference type="NCBI Taxonomy" id="6306"/>
    <lineage>
        <taxon>Eukaryota</taxon>
        <taxon>Metazoa</taxon>
        <taxon>Ecdysozoa</taxon>
        <taxon>Nematoda</taxon>
        <taxon>Chromadorea</taxon>
        <taxon>Rhabditida</taxon>
        <taxon>Tylenchina</taxon>
        <taxon>Tylenchomorpha</taxon>
        <taxon>Tylenchoidea</taxon>
        <taxon>Meloidogynidae</taxon>
        <taxon>Meloidogyninae</taxon>
        <taxon>Meloidogyne</taxon>
        <taxon>Meloidogyne incognita group</taxon>
    </lineage>
</organism>
<feature type="coiled-coil region" evidence="1">
    <location>
        <begin position="70"/>
        <end position="206"/>
    </location>
</feature>
<protein>
    <submittedName>
        <fullName evidence="4">Uncharacterized protein</fullName>
    </submittedName>
</protein>
<feature type="compositionally biased region" description="Acidic residues" evidence="2">
    <location>
        <begin position="376"/>
        <end position="393"/>
    </location>
</feature>
<evidence type="ECO:0000256" key="1">
    <source>
        <dbReference type="SAM" id="Coils"/>
    </source>
</evidence>
<evidence type="ECO:0000313" key="4">
    <source>
        <dbReference type="WBParaSite" id="Minc3s07490g41192"/>
    </source>
</evidence>
<proteinExistence type="predicted"/>
<feature type="compositionally biased region" description="Acidic residues" evidence="2">
    <location>
        <begin position="438"/>
        <end position="459"/>
    </location>
</feature>
<keyword evidence="1" id="KW-0175">Coiled coil</keyword>
<feature type="compositionally biased region" description="Basic and acidic residues" evidence="2">
    <location>
        <begin position="411"/>
        <end position="437"/>
    </location>
</feature>
<feature type="compositionally biased region" description="Acidic residues" evidence="2">
    <location>
        <begin position="401"/>
        <end position="410"/>
    </location>
</feature>
<dbReference type="AlphaFoldDB" id="A0A914NKZ2"/>
<evidence type="ECO:0000313" key="3">
    <source>
        <dbReference type="Proteomes" id="UP000887563"/>
    </source>
</evidence>
<dbReference type="Proteomes" id="UP000887563">
    <property type="component" value="Unplaced"/>
</dbReference>
<accession>A0A914NKZ2</accession>
<dbReference type="WBParaSite" id="Minc3s07490g41192">
    <property type="protein sequence ID" value="Minc3s07490g41192"/>
    <property type="gene ID" value="Minc3s07490g41192"/>
</dbReference>
<feature type="compositionally biased region" description="Polar residues" evidence="2">
    <location>
        <begin position="462"/>
        <end position="477"/>
    </location>
</feature>
<evidence type="ECO:0000256" key="2">
    <source>
        <dbReference type="SAM" id="MobiDB-lite"/>
    </source>
</evidence>
<keyword evidence="3" id="KW-1185">Reference proteome</keyword>
<reference evidence="4" key="1">
    <citation type="submission" date="2022-11" db="UniProtKB">
        <authorList>
            <consortium name="WormBaseParasite"/>
        </authorList>
    </citation>
    <scope>IDENTIFICATION</scope>
</reference>
<feature type="coiled-coil region" evidence="1">
    <location>
        <begin position="257"/>
        <end position="305"/>
    </location>
</feature>